<dbReference type="InterPro" id="IPR012373">
    <property type="entry name" value="Ferrdict_sens_TM"/>
</dbReference>
<keyword evidence="2" id="KW-0812">Transmembrane</keyword>
<protein>
    <submittedName>
        <fullName evidence="4">FecR family protein</fullName>
    </submittedName>
</protein>
<feature type="region of interest" description="Disordered" evidence="1">
    <location>
        <begin position="80"/>
        <end position="116"/>
    </location>
</feature>
<dbReference type="Gene3D" id="2.60.120.1440">
    <property type="match status" value="1"/>
</dbReference>
<reference evidence="4 5" key="1">
    <citation type="submission" date="2018-08" db="EMBL/GenBank/DDBJ databases">
        <title>Genomic Encyclopedia of Type Strains, Phase IV (KMG-IV): sequencing the most valuable type-strain genomes for metagenomic binning, comparative biology and taxonomic classification.</title>
        <authorList>
            <person name="Goeker M."/>
        </authorList>
    </citation>
    <scope>NUCLEOTIDE SEQUENCE [LARGE SCALE GENOMIC DNA]</scope>
    <source>
        <strain evidence="4 5">DSM 25527</strain>
    </source>
</reference>
<sequence>MSDENWPDDIQPTPLMEQATSLISDLDENPSPENFTALKAWYEASVDHRRTFASAMFSSVMEESTRRRIEETLGREFEVMPNLPGAGADETRATATSPRAQPWGPRRSPMGARPSVGGRRRRLVLIGVVAAASAAVLVLAVGLTSVSLFSPIATPANAQTFETGHAQIRSFSLSDGSAMTLDADTRVEVTIDRKHRQALLRQGRARFIVKPDSRPFTIEAANGKVLSGQGTVDVQVDKARQADVRLRAGSASLQVEGRDAKPLVVDQPIVFSAASARPTPVVAPPDDTRDWPSGWVEYRTIALGALVTQANRYAKTPIILDDPSLASLQASGRFKLTDTENFAKRIAEPFGLRVSRRGDGIHLSR</sequence>
<evidence type="ECO:0000256" key="2">
    <source>
        <dbReference type="SAM" id="Phobius"/>
    </source>
</evidence>
<dbReference type="PANTHER" id="PTHR30273">
    <property type="entry name" value="PERIPLASMIC SIGNAL SENSOR AND SIGMA FACTOR ACTIVATOR FECR-RELATED"/>
    <property type="match status" value="1"/>
</dbReference>
<dbReference type="EMBL" id="QXDC01000002">
    <property type="protein sequence ID" value="RIA46777.1"/>
    <property type="molecule type" value="Genomic_DNA"/>
</dbReference>
<evidence type="ECO:0000256" key="1">
    <source>
        <dbReference type="SAM" id="MobiDB-lite"/>
    </source>
</evidence>
<keyword evidence="2" id="KW-0472">Membrane</keyword>
<keyword evidence="2" id="KW-1133">Transmembrane helix</keyword>
<accession>A0A397PI02</accession>
<dbReference type="GO" id="GO:0016989">
    <property type="term" value="F:sigma factor antagonist activity"/>
    <property type="evidence" value="ECO:0007669"/>
    <property type="project" value="TreeGrafter"/>
</dbReference>
<dbReference type="InterPro" id="IPR006860">
    <property type="entry name" value="FecR"/>
</dbReference>
<comment type="caution">
    <text evidence="4">The sequence shown here is derived from an EMBL/GenBank/DDBJ whole genome shotgun (WGS) entry which is preliminary data.</text>
</comment>
<feature type="domain" description="FecR protein" evidence="3">
    <location>
        <begin position="160"/>
        <end position="227"/>
    </location>
</feature>
<organism evidence="4 5">
    <name type="scientific">Hephaestia caeni</name>
    <dbReference type="NCBI Taxonomy" id="645617"/>
    <lineage>
        <taxon>Bacteria</taxon>
        <taxon>Pseudomonadati</taxon>
        <taxon>Pseudomonadota</taxon>
        <taxon>Alphaproteobacteria</taxon>
        <taxon>Sphingomonadales</taxon>
        <taxon>Sphingomonadaceae</taxon>
        <taxon>Hephaestia</taxon>
    </lineage>
</organism>
<evidence type="ECO:0000313" key="5">
    <source>
        <dbReference type="Proteomes" id="UP000266568"/>
    </source>
</evidence>
<keyword evidence="5" id="KW-1185">Reference proteome</keyword>
<dbReference type="Proteomes" id="UP000266568">
    <property type="component" value="Unassembled WGS sequence"/>
</dbReference>
<dbReference type="PIRSF" id="PIRSF018266">
    <property type="entry name" value="FecR"/>
    <property type="match status" value="1"/>
</dbReference>
<dbReference type="OrthoDB" id="7492241at2"/>
<proteinExistence type="predicted"/>
<evidence type="ECO:0000313" key="4">
    <source>
        <dbReference type="EMBL" id="RIA46777.1"/>
    </source>
</evidence>
<evidence type="ECO:0000259" key="3">
    <source>
        <dbReference type="Pfam" id="PF04773"/>
    </source>
</evidence>
<dbReference type="AlphaFoldDB" id="A0A397PI02"/>
<feature type="transmembrane region" description="Helical" evidence="2">
    <location>
        <begin position="123"/>
        <end position="149"/>
    </location>
</feature>
<dbReference type="Pfam" id="PF04773">
    <property type="entry name" value="FecR"/>
    <property type="match status" value="1"/>
</dbReference>
<dbReference type="PANTHER" id="PTHR30273:SF2">
    <property type="entry name" value="PROTEIN FECR"/>
    <property type="match status" value="1"/>
</dbReference>
<dbReference type="RefSeq" id="WP_119034839.1">
    <property type="nucleotide sequence ID" value="NZ_QXDC01000002.1"/>
</dbReference>
<name>A0A397PI02_9SPHN</name>
<gene>
    <name evidence="4" type="ORF">DFR49_1333</name>
</gene>